<organism evidence="1 2">
    <name type="scientific">Trachipleistophora hominis</name>
    <name type="common">Microsporidian parasite</name>
    <dbReference type="NCBI Taxonomy" id="72359"/>
    <lineage>
        <taxon>Eukaryota</taxon>
        <taxon>Fungi</taxon>
        <taxon>Fungi incertae sedis</taxon>
        <taxon>Microsporidia</taxon>
        <taxon>Pleistophoridae</taxon>
        <taxon>Trachipleistophora</taxon>
    </lineage>
</organism>
<evidence type="ECO:0000313" key="1">
    <source>
        <dbReference type="EMBL" id="ELQ76982.1"/>
    </source>
</evidence>
<dbReference type="InParanoid" id="L7K0M3"/>
<evidence type="ECO:0000313" key="2">
    <source>
        <dbReference type="Proteomes" id="UP000011185"/>
    </source>
</evidence>
<dbReference type="HOGENOM" id="CLU_2484913_0_0_1"/>
<sequence length="87" mass="10285">MEDLRITYERSKTKESVTNDMKRVSSFFANTCNNQVFDYAFEKFVDFNSSKISYKCLLACIGRMQKKAAYKCNVERCNDDIYDKFLD</sequence>
<keyword evidence="2" id="KW-1185">Reference proteome</keyword>
<dbReference type="Proteomes" id="UP000011185">
    <property type="component" value="Unassembled WGS sequence"/>
</dbReference>
<dbReference type="AlphaFoldDB" id="L7K0M3"/>
<dbReference type="EMBL" id="JH993798">
    <property type="protein sequence ID" value="ELQ76982.1"/>
    <property type="molecule type" value="Genomic_DNA"/>
</dbReference>
<reference evidence="1 2" key="1">
    <citation type="journal article" date="2012" name="PLoS Pathog.">
        <title>The genome of the obligate intracellular parasite Trachipleistophora hominis: new insights into microsporidian genome dynamics and reductive evolution.</title>
        <authorList>
            <person name="Heinz E."/>
            <person name="Williams T.A."/>
            <person name="Nakjang S."/>
            <person name="Noel C.J."/>
            <person name="Swan D.C."/>
            <person name="Goldberg A.V."/>
            <person name="Harris S.R."/>
            <person name="Weinmaier T."/>
            <person name="Markert S."/>
            <person name="Becher D."/>
            <person name="Bernhardt J."/>
            <person name="Dagan T."/>
            <person name="Hacker C."/>
            <person name="Lucocq J.M."/>
            <person name="Schweder T."/>
            <person name="Rattei T."/>
            <person name="Hall N."/>
            <person name="Hirt R.P."/>
            <person name="Embley T.M."/>
        </authorList>
    </citation>
    <scope>NUCLEOTIDE SEQUENCE [LARGE SCALE GENOMIC DNA]</scope>
</reference>
<name>L7K0M3_TRAHO</name>
<accession>L7K0M3</accession>
<protein>
    <submittedName>
        <fullName evidence="1">Uncharacterized protein</fullName>
    </submittedName>
</protein>
<gene>
    <name evidence="1" type="ORF">THOM_0009</name>
</gene>
<dbReference type="VEuPathDB" id="MicrosporidiaDB:THOM_0009"/>
<proteinExistence type="predicted"/>